<dbReference type="Pfam" id="PF00732">
    <property type="entry name" value="GMC_oxred_N"/>
    <property type="match status" value="1"/>
</dbReference>
<dbReference type="PANTHER" id="PTHR11552:SF152">
    <property type="entry name" value="OXIDASE (CODA), PUTATIVE (AFU_ORTHOLOGUE AFUA_8G04090)-RELATED"/>
    <property type="match status" value="1"/>
</dbReference>
<dbReference type="RefSeq" id="WP_249591564.1">
    <property type="nucleotide sequence ID" value="NZ_BAAAQL010000018.1"/>
</dbReference>
<dbReference type="Proteomes" id="UP000829992">
    <property type="component" value="Chromosome"/>
</dbReference>
<organism evidence="3 4">
    <name type="scientific">Streptomyces durmitorensis</name>
    <dbReference type="NCBI Taxonomy" id="319947"/>
    <lineage>
        <taxon>Bacteria</taxon>
        <taxon>Bacillati</taxon>
        <taxon>Actinomycetota</taxon>
        <taxon>Actinomycetes</taxon>
        <taxon>Kitasatosporales</taxon>
        <taxon>Streptomycetaceae</taxon>
        <taxon>Streptomyces</taxon>
    </lineage>
</organism>
<accession>A0ABY4Q3H8</accession>
<dbReference type="SUPFAM" id="SSF51905">
    <property type="entry name" value="FAD/NAD(P)-binding domain"/>
    <property type="match status" value="1"/>
</dbReference>
<sequence>MPAESPQAEFDYVVVGGGTAGAVVAARLTEDPDVSVCVLEAGPSDVGDDNILQLTKWMALLESGYDWDYPVEPQENGNSFMRHARAKVLGGCSSHNSCIAFWAPAEDLDEWGSLGCTGWSAADCFPLYQRLETNDAPGDHHGRSGPVNIMSVPPNDPCGSALLEACAAAGIPTTPFNTGKTVTRGAHWFQINSRTDGTRSSASVSYLHPILGKRPNLEVRTGLQAKQLLFDENRRCTGVAYLEPDTIHSGSVTARREVIVSCGAIDSPKLLMLSGIGPAAHLRECGVEVLADSPGVGAHLQDHPEGVIMWEAKQPMVTSSTQWWEIGIFADTEPGLDRPDLMFHYGSVPFDMNTYRRGYPTTDNAFCLTPNVTRARSMGTVRLRTRDFRDKPKVDPRYFTDEHDIRVMTYGLRLAREIAAQAPMADWTGAELAPGPDATTDDELFAYIRQTHNTVYHPAGTVRMGATDDADSPLDPELRVKGVTGLRVADASVMPFLPAVNPCITTMMIGEKCADMIKAT</sequence>
<dbReference type="PIRSF" id="PIRSF000137">
    <property type="entry name" value="Alcohol_oxidase"/>
    <property type="match status" value="1"/>
</dbReference>
<dbReference type="Pfam" id="PF05199">
    <property type="entry name" value="GMC_oxred_C"/>
    <property type="match status" value="1"/>
</dbReference>
<dbReference type="Gene3D" id="3.50.50.60">
    <property type="entry name" value="FAD/NAD(P)-binding domain"/>
    <property type="match status" value="1"/>
</dbReference>
<evidence type="ECO:0000259" key="2">
    <source>
        <dbReference type="PROSITE" id="PS00624"/>
    </source>
</evidence>
<evidence type="ECO:0000313" key="4">
    <source>
        <dbReference type="Proteomes" id="UP000829992"/>
    </source>
</evidence>
<dbReference type="InterPro" id="IPR007867">
    <property type="entry name" value="GMC_OxRtase_C"/>
</dbReference>
<reference evidence="3 4" key="1">
    <citation type="submission" date="2022-05" db="EMBL/GenBank/DDBJ databases">
        <authorList>
            <person name="Zhou X."/>
            <person name="Li K."/>
            <person name="Man Y."/>
        </authorList>
    </citation>
    <scope>NUCLEOTIDE SEQUENCE [LARGE SCALE GENOMIC DNA]</scope>
    <source>
        <strain evidence="3 4">MS405</strain>
    </source>
</reference>
<dbReference type="Gene3D" id="3.30.410.40">
    <property type="match status" value="1"/>
</dbReference>
<gene>
    <name evidence="3" type="ORF">M4V62_37090</name>
</gene>
<dbReference type="PANTHER" id="PTHR11552">
    <property type="entry name" value="GLUCOSE-METHANOL-CHOLINE GMC OXIDOREDUCTASE"/>
    <property type="match status" value="1"/>
</dbReference>
<feature type="domain" description="Glucose-methanol-choline oxidoreductase N-terminal" evidence="2">
    <location>
        <begin position="263"/>
        <end position="277"/>
    </location>
</feature>
<proteinExistence type="inferred from homology"/>
<name>A0ABY4Q3H8_9ACTN</name>
<protein>
    <submittedName>
        <fullName evidence="3">GMC family oxidoreductase N-terminal domain-containing protein</fullName>
    </submittedName>
</protein>
<dbReference type="InterPro" id="IPR000172">
    <property type="entry name" value="GMC_OxRdtase_N"/>
</dbReference>
<keyword evidence="4" id="KW-1185">Reference proteome</keyword>
<dbReference type="InterPro" id="IPR036188">
    <property type="entry name" value="FAD/NAD-bd_sf"/>
</dbReference>
<dbReference type="PROSITE" id="PS00624">
    <property type="entry name" value="GMC_OXRED_2"/>
    <property type="match status" value="1"/>
</dbReference>
<comment type="similarity">
    <text evidence="1">Belongs to the GMC oxidoreductase family.</text>
</comment>
<dbReference type="EMBL" id="CP097289">
    <property type="protein sequence ID" value="UQT60230.1"/>
    <property type="molecule type" value="Genomic_DNA"/>
</dbReference>
<dbReference type="InterPro" id="IPR012132">
    <property type="entry name" value="GMC_OxRdtase"/>
</dbReference>
<dbReference type="SUPFAM" id="SSF54373">
    <property type="entry name" value="FAD-linked reductases, C-terminal domain"/>
    <property type="match status" value="1"/>
</dbReference>
<evidence type="ECO:0000313" key="3">
    <source>
        <dbReference type="EMBL" id="UQT60230.1"/>
    </source>
</evidence>
<evidence type="ECO:0000256" key="1">
    <source>
        <dbReference type="ARBA" id="ARBA00010790"/>
    </source>
</evidence>